<keyword evidence="4" id="KW-0862">Zinc</keyword>
<organism evidence="6 7">
    <name type="scientific">Limosilactobacillus coleohominis</name>
    <dbReference type="NCBI Taxonomy" id="181675"/>
    <lineage>
        <taxon>Bacteria</taxon>
        <taxon>Bacillati</taxon>
        <taxon>Bacillota</taxon>
        <taxon>Bacilli</taxon>
        <taxon>Lactobacillales</taxon>
        <taxon>Lactobacillaceae</taxon>
        <taxon>Limosilactobacillus</taxon>
    </lineage>
</organism>
<protein>
    <submittedName>
        <fullName evidence="6">DNA replication initiation control protein YabA</fullName>
    </submittedName>
</protein>
<dbReference type="RefSeq" id="WP_178661916.1">
    <property type="nucleotide sequence ID" value="NZ_CALVGD010000034.1"/>
</dbReference>
<evidence type="ECO:0000313" key="6">
    <source>
        <dbReference type="EMBL" id="MBM6940437.1"/>
    </source>
</evidence>
<keyword evidence="7" id="KW-1185">Reference proteome</keyword>
<reference evidence="6 7" key="1">
    <citation type="journal article" date="2021" name="Sci. Rep.">
        <title>The distribution of antibiotic resistance genes in chicken gut microbiota commensals.</title>
        <authorList>
            <person name="Juricova H."/>
            <person name="Matiasovicova J."/>
            <person name="Kubasova T."/>
            <person name="Cejkova D."/>
            <person name="Rychlik I."/>
        </authorList>
    </citation>
    <scope>NUCLEOTIDE SEQUENCE [LARGE SCALE GENOMIC DNA]</scope>
    <source>
        <strain evidence="6 7">An574</strain>
    </source>
</reference>
<dbReference type="EMBL" id="JACJKU010000017">
    <property type="protein sequence ID" value="MBM6940437.1"/>
    <property type="molecule type" value="Genomic_DNA"/>
</dbReference>
<name>A0ABS2GVY1_9LACO</name>
<proteinExistence type="predicted"/>
<evidence type="ECO:0000313" key="7">
    <source>
        <dbReference type="Proteomes" id="UP000785625"/>
    </source>
</evidence>
<evidence type="ECO:0000256" key="3">
    <source>
        <dbReference type="ARBA" id="ARBA00022723"/>
    </source>
</evidence>
<keyword evidence="3" id="KW-0479">Metal-binding</keyword>
<keyword evidence="1" id="KW-0963">Cytoplasm</keyword>
<accession>A0ABS2GVY1</accession>
<evidence type="ECO:0000256" key="4">
    <source>
        <dbReference type="ARBA" id="ARBA00022833"/>
    </source>
</evidence>
<sequence length="113" mass="13195">MKQQPVDKNEIYDQFARLTQQTKDLVDSVEVLSDRMTKVLAENARLTIENEHLQSVIAQSHEKKQEDGLSESRKILQKLYQEGFHVCNDMYGKRLEKNESCTFCLDAIYGRQK</sequence>
<keyword evidence="5" id="KW-0236">DNA replication inhibitor</keyword>
<evidence type="ECO:0000256" key="2">
    <source>
        <dbReference type="ARBA" id="ARBA00022705"/>
    </source>
</evidence>
<dbReference type="InterPro" id="IPR010377">
    <property type="entry name" value="YabA"/>
</dbReference>
<gene>
    <name evidence="6" type="ORF">H5975_02845</name>
</gene>
<dbReference type="Pfam" id="PF06156">
    <property type="entry name" value="YabA"/>
    <property type="match status" value="1"/>
</dbReference>
<keyword evidence="2" id="KW-0235">DNA replication</keyword>
<dbReference type="PIRSF" id="PIRSF021439">
    <property type="entry name" value="DUF972"/>
    <property type="match status" value="1"/>
</dbReference>
<comment type="caution">
    <text evidence="6">The sequence shown here is derived from an EMBL/GenBank/DDBJ whole genome shotgun (WGS) entry which is preliminary data.</text>
</comment>
<evidence type="ECO:0000256" key="5">
    <source>
        <dbReference type="ARBA" id="ARBA00022880"/>
    </source>
</evidence>
<dbReference type="Proteomes" id="UP000785625">
    <property type="component" value="Unassembled WGS sequence"/>
</dbReference>
<evidence type="ECO:0000256" key="1">
    <source>
        <dbReference type="ARBA" id="ARBA00022490"/>
    </source>
</evidence>